<protein>
    <submittedName>
        <fullName evidence="1">YscO family type III secretion system apparatus protein</fullName>
    </submittedName>
</protein>
<gene>
    <name evidence="1" type="ORF">PZA18_05485</name>
</gene>
<name>A0ABT7DTV1_9NEIS</name>
<dbReference type="Gene3D" id="1.10.287.1700">
    <property type="match status" value="1"/>
</dbReference>
<accession>A0ABT7DTV1</accession>
<dbReference type="InterPro" id="IPR053716">
    <property type="entry name" value="Flag_assembly_chemotaxis_eff"/>
</dbReference>
<sequence>MTIFREMLRIKQHRENKAELEVSRSRTALADAISAEERAKDALKQYKQYAIDQERAVYAELCTKVVRLRDIEDVQFVVSELRSGERQYEERCVQAAKAHEKAIEVLDGAKLAHKDASKMKEKFVELARSFDEERLKELQRLEDLEMEEVRLVSQDREEREEWERDHDEQ</sequence>
<keyword evidence="2" id="KW-1185">Reference proteome</keyword>
<dbReference type="EMBL" id="JARRAF010000005">
    <property type="protein sequence ID" value="MDK2123498.1"/>
    <property type="molecule type" value="Genomic_DNA"/>
</dbReference>
<dbReference type="InterPro" id="IPR009929">
    <property type="entry name" value="T3SS_YscO"/>
</dbReference>
<evidence type="ECO:0000313" key="2">
    <source>
        <dbReference type="Proteomes" id="UP001172778"/>
    </source>
</evidence>
<dbReference type="Pfam" id="PF07321">
    <property type="entry name" value="YscO"/>
    <property type="match status" value="1"/>
</dbReference>
<reference evidence="1" key="1">
    <citation type="submission" date="2023-03" db="EMBL/GenBank/DDBJ databases">
        <title>Chitinimonas shenzhenensis gen. nov., sp. nov., a novel member of family Burkholderiaceae isolated from activated sludge collected in Shen Zhen, China.</title>
        <authorList>
            <person name="Wang X."/>
        </authorList>
    </citation>
    <scope>NUCLEOTIDE SEQUENCE</scope>
    <source>
        <strain evidence="1">DQS-5</strain>
    </source>
</reference>
<proteinExistence type="predicted"/>
<dbReference type="Proteomes" id="UP001172778">
    <property type="component" value="Unassembled WGS sequence"/>
</dbReference>
<evidence type="ECO:0000313" key="1">
    <source>
        <dbReference type="EMBL" id="MDK2123498.1"/>
    </source>
</evidence>
<organism evidence="1 2">
    <name type="scientific">Parachitinimonas caeni</name>
    <dbReference type="NCBI Taxonomy" id="3031301"/>
    <lineage>
        <taxon>Bacteria</taxon>
        <taxon>Pseudomonadati</taxon>
        <taxon>Pseudomonadota</taxon>
        <taxon>Betaproteobacteria</taxon>
        <taxon>Neisseriales</taxon>
        <taxon>Chitinibacteraceae</taxon>
        <taxon>Parachitinimonas</taxon>
    </lineage>
</organism>
<dbReference type="RefSeq" id="WP_284099798.1">
    <property type="nucleotide sequence ID" value="NZ_JARRAF010000005.1"/>
</dbReference>
<comment type="caution">
    <text evidence="1">The sequence shown here is derived from an EMBL/GenBank/DDBJ whole genome shotgun (WGS) entry which is preliminary data.</text>
</comment>